<evidence type="ECO:0000313" key="6">
    <source>
        <dbReference type="Proteomes" id="UP000000263"/>
    </source>
</evidence>
<proteinExistence type="inferred from homology"/>
<comment type="function">
    <text evidence="4">Involved in the maturation of [NiFe] hydrogenases. Required for nickel insertion into the metal center of the hydrogenase.</text>
</comment>
<reference evidence="5 6" key="1">
    <citation type="submission" date="2007-08" db="EMBL/GenBank/DDBJ databases">
        <title>Complete sequence of Roseiflexus castenholzii DSM 13941.</title>
        <authorList>
            <consortium name="US DOE Joint Genome Institute"/>
            <person name="Copeland A."/>
            <person name="Lucas S."/>
            <person name="Lapidus A."/>
            <person name="Barry K."/>
            <person name="Glavina del Rio T."/>
            <person name="Dalin E."/>
            <person name="Tice H."/>
            <person name="Pitluck S."/>
            <person name="Thompson L.S."/>
            <person name="Brettin T."/>
            <person name="Bruce D."/>
            <person name="Detter J.C."/>
            <person name="Han C."/>
            <person name="Tapia R."/>
            <person name="Schmutz J."/>
            <person name="Larimer F."/>
            <person name="Land M."/>
            <person name="Hauser L."/>
            <person name="Kyrpides N."/>
            <person name="Mikhailova N."/>
            <person name="Bryant D.A."/>
            <person name="Hanada S."/>
            <person name="Tsukatani Y."/>
            <person name="Richardson P."/>
        </authorList>
    </citation>
    <scope>NUCLEOTIDE SEQUENCE [LARGE SCALE GENOMIC DNA]</scope>
    <source>
        <strain evidence="6">DSM 13941 / HLO8</strain>
    </source>
</reference>
<dbReference type="NCBIfam" id="TIGR00100">
    <property type="entry name" value="hypA"/>
    <property type="match status" value="1"/>
</dbReference>
<dbReference type="InterPro" id="IPR000688">
    <property type="entry name" value="HypA/HybF"/>
</dbReference>
<sequence length="138" mass="14826">MGVRGGSCALQWSQRMHELSIAHSLVEIAEEAAAKAGVTRVTVVHLRLGVMSGVVRDALLFGFDIATAGTRLEGARLEIEDVPLQAYCAGCDAVVTLPDRQRFRCPQCNAPCGRIVTGQEIELTALEYEENAPEITAS</sequence>
<feature type="binding site" evidence="4">
    <location>
        <position position="108"/>
    </location>
    <ligand>
        <name>Zn(2+)</name>
        <dbReference type="ChEBI" id="CHEBI:29105"/>
    </ligand>
</feature>
<dbReference type="GO" id="GO:0016151">
    <property type="term" value="F:nickel cation binding"/>
    <property type="evidence" value="ECO:0007669"/>
    <property type="project" value="UniProtKB-UniRule"/>
</dbReference>
<dbReference type="STRING" id="383372.Rcas_3810"/>
<dbReference type="eggNOG" id="COG0375">
    <property type="taxonomic scope" value="Bacteria"/>
</dbReference>
<feature type="binding site" evidence="4">
    <location>
        <position position="88"/>
    </location>
    <ligand>
        <name>Zn(2+)</name>
        <dbReference type="ChEBI" id="CHEBI:29105"/>
    </ligand>
</feature>
<accession>A7NQK3</accession>
<dbReference type="GO" id="GO:0008270">
    <property type="term" value="F:zinc ion binding"/>
    <property type="evidence" value="ECO:0007669"/>
    <property type="project" value="UniProtKB-UniRule"/>
</dbReference>
<dbReference type="Gene3D" id="3.30.2320.80">
    <property type="match status" value="1"/>
</dbReference>
<evidence type="ECO:0000256" key="3">
    <source>
        <dbReference type="ARBA" id="ARBA00022833"/>
    </source>
</evidence>
<keyword evidence="1 4" id="KW-0533">Nickel</keyword>
<dbReference type="HAMAP" id="MF_00213">
    <property type="entry name" value="HypA_HybF"/>
    <property type="match status" value="1"/>
</dbReference>
<dbReference type="HOGENOM" id="CLU_126929_0_0_0"/>
<dbReference type="PIRSF" id="PIRSF004761">
    <property type="entry name" value="Hydrgn_mat_HypA"/>
    <property type="match status" value="1"/>
</dbReference>
<keyword evidence="3 4" id="KW-0862">Zinc</keyword>
<dbReference type="PANTHER" id="PTHR34535">
    <property type="entry name" value="HYDROGENASE MATURATION FACTOR HYPA"/>
    <property type="match status" value="1"/>
</dbReference>
<keyword evidence="6" id="KW-1185">Reference proteome</keyword>
<dbReference type="GO" id="GO:0051604">
    <property type="term" value="P:protein maturation"/>
    <property type="evidence" value="ECO:0007669"/>
    <property type="project" value="InterPro"/>
</dbReference>
<protein>
    <recommendedName>
        <fullName evidence="4">Hydrogenase maturation factor HypA</fullName>
    </recommendedName>
</protein>
<organism evidence="5 6">
    <name type="scientific">Roseiflexus castenholzii (strain DSM 13941 / HLO8)</name>
    <dbReference type="NCBI Taxonomy" id="383372"/>
    <lineage>
        <taxon>Bacteria</taxon>
        <taxon>Bacillati</taxon>
        <taxon>Chloroflexota</taxon>
        <taxon>Chloroflexia</taxon>
        <taxon>Chloroflexales</taxon>
        <taxon>Roseiflexineae</taxon>
        <taxon>Roseiflexaceae</taxon>
        <taxon>Roseiflexus</taxon>
    </lineage>
</organism>
<evidence type="ECO:0000256" key="2">
    <source>
        <dbReference type="ARBA" id="ARBA00022723"/>
    </source>
</evidence>
<feature type="binding site" evidence="4">
    <location>
        <position position="105"/>
    </location>
    <ligand>
        <name>Zn(2+)</name>
        <dbReference type="ChEBI" id="CHEBI:29105"/>
    </ligand>
</feature>
<name>A7NQK3_ROSCS</name>
<keyword evidence="2 4" id="KW-0479">Metal-binding</keyword>
<dbReference type="Proteomes" id="UP000000263">
    <property type="component" value="Chromosome"/>
</dbReference>
<feature type="binding site" evidence="4">
    <location>
        <position position="91"/>
    </location>
    <ligand>
        <name>Zn(2+)</name>
        <dbReference type="ChEBI" id="CHEBI:29105"/>
    </ligand>
</feature>
<feature type="binding site" evidence="4">
    <location>
        <position position="17"/>
    </location>
    <ligand>
        <name>Ni(2+)</name>
        <dbReference type="ChEBI" id="CHEBI:49786"/>
    </ligand>
</feature>
<evidence type="ECO:0000256" key="4">
    <source>
        <dbReference type="HAMAP-Rule" id="MF_00213"/>
    </source>
</evidence>
<dbReference type="Pfam" id="PF01155">
    <property type="entry name" value="HypA"/>
    <property type="match status" value="1"/>
</dbReference>
<gene>
    <name evidence="4" type="primary">hypA</name>
    <name evidence="5" type="ordered locus">Rcas_3810</name>
</gene>
<dbReference type="PANTHER" id="PTHR34535:SF3">
    <property type="entry name" value="HYDROGENASE MATURATION FACTOR HYPA"/>
    <property type="match status" value="1"/>
</dbReference>
<comment type="similarity">
    <text evidence="4">Belongs to the HypA/HybF family.</text>
</comment>
<dbReference type="AlphaFoldDB" id="A7NQK3"/>
<dbReference type="EMBL" id="CP000804">
    <property type="protein sequence ID" value="ABU59849.1"/>
    <property type="molecule type" value="Genomic_DNA"/>
</dbReference>
<evidence type="ECO:0000313" key="5">
    <source>
        <dbReference type="EMBL" id="ABU59849.1"/>
    </source>
</evidence>
<dbReference type="KEGG" id="rca:Rcas_3810"/>
<evidence type="ECO:0000256" key="1">
    <source>
        <dbReference type="ARBA" id="ARBA00022596"/>
    </source>
</evidence>